<name>A0A480A051_9CYAN</name>
<sequence>MFPGSVDRNIDPHLKNIVTEIETENPQLSVFAARQFRYSLRKNTLELTVKEPRPFNVMEEFIIRAGLEFEPPPTGDELASILGLDPVFVHSTISTLQSLQTLALKSPITVTPEGQLFYEKGTVPLPAYTVEIYAVTDFLEGKLTCKNEDLNNDVSMKLPDLANLVKIEHINIDISILPLERIQQIIQNSGLTFHVPEAGKIVTAFKVIQPTQIIWKNISLLVIFDGIADKFKIQIRSGKRISEAASTRVTSLLNEGRISLAALCDLSDATINSARAKIMSNS</sequence>
<dbReference type="RefSeq" id="WP_199291066.1">
    <property type="nucleotide sequence ID" value="NZ_BJCE01000011.1"/>
</dbReference>
<organism evidence="1 2">
    <name type="scientific">Sphaerospermopsis reniformis</name>
    <dbReference type="NCBI Taxonomy" id="531300"/>
    <lineage>
        <taxon>Bacteria</taxon>
        <taxon>Bacillati</taxon>
        <taxon>Cyanobacteriota</taxon>
        <taxon>Cyanophyceae</taxon>
        <taxon>Nostocales</taxon>
        <taxon>Aphanizomenonaceae</taxon>
        <taxon>Sphaerospermopsis</taxon>
    </lineage>
</organism>
<accession>A0A480A051</accession>
<reference evidence="2" key="1">
    <citation type="submission" date="2019-02" db="EMBL/GenBank/DDBJ databases">
        <title>Draft genome sequence of Sphaerospermopsis reniformis NIES-1949.</title>
        <authorList>
            <person name="Yamaguchi H."/>
            <person name="Suzuki S."/>
            <person name="Kawachi M."/>
        </authorList>
    </citation>
    <scope>NUCLEOTIDE SEQUENCE [LARGE SCALE GENOMIC DNA]</scope>
    <source>
        <strain evidence="2">NIES-1949</strain>
    </source>
</reference>
<dbReference type="AlphaFoldDB" id="A0A480A051"/>
<dbReference type="Proteomes" id="UP000300142">
    <property type="component" value="Unassembled WGS sequence"/>
</dbReference>
<keyword evidence="2" id="KW-1185">Reference proteome</keyword>
<evidence type="ECO:0000313" key="1">
    <source>
        <dbReference type="EMBL" id="GCL35484.1"/>
    </source>
</evidence>
<dbReference type="EMBL" id="BJCE01000011">
    <property type="protein sequence ID" value="GCL35484.1"/>
    <property type="molecule type" value="Genomic_DNA"/>
</dbReference>
<gene>
    <name evidence="1" type="ORF">SR1949_05790</name>
</gene>
<evidence type="ECO:0000313" key="2">
    <source>
        <dbReference type="Proteomes" id="UP000300142"/>
    </source>
</evidence>
<comment type="caution">
    <text evidence="1">The sequence shown here is derived from an EMBL/GenBank/DDBJ whole genome shotgun (WGS) entry which is preliminary data.</text>
</comment>
<proteinExistence type="predicted"/>
<protein>
    <submittedName>
        <fullName evidence="1">Uncharacterized protein</fullName>
    </submittedName>
</protein>